<evidence type="ECO:0000313" key="3">
    <source>
        <dbReference type="Proteomes" id="UP001165780"/>
    </source>
</evidence>
<dbReference type="PANTHER" id="PTHR23232">
    <property type="entry name" value="KRAB DOMAIN C2H2 ZINC FINGER"/>
    <property type="match status" value="1"/>
</dbReference>
<dbReference type="Proteomes" id="UP001165780">
    <property type="component" value="Unplaced"/>
</dbReference>
<proteinExistence type="predicted"/>
<protein>
    <submittedName>
        <fullName evidence="4">Zinc finger protein 674 isoform X5</fullName>
    </submittedName>
</protein>
<dbReference type="SMART" id="SM00349">
    <property type="entry name" value="KRAB"/>
    <property type="match status" value="1"/>
</dbReference>
<organism evidence="3 4">
    <name type="scientific">Panthera pardus</name>
    <name type="common">Leopard</name>
    <name type="synonym">Felis pardus</name>
    <dbReference type="NCBI Taxonomy" id="9691"/>
    <lineage>
        <taxon>Eukaryota</taxon>
        <taxon>Metazoa</taxon>
        <taxon>Chordata</taxon>
        <taxon>Craniata</taxon>
        <taxon>Vertebrata</taxon>
        <taxon>Euteleostomi</taxon>
        <taxon>Mammalia</taxon>
        <taxon>Eutheria</taxon>
        <taxon>Laurasiatheria</taxon>
        <taxon>Carnivora</taxon>
        <taxon>Feliformia</taxon>
        <taxon>Felidae</taxon>
        <taxon>Pantherinae</taxon>
        <taxon>Panthera</taxon>
    </lineage>
</organism>
<name>A0A9W2UMD5_PANPR</name>
<dbReference type="RefSeq" id="XP_053747657.1">
    <property type="nucleotide sequence ID" value="XM_053891682.1"/>
</dbReference>
<evidence type="ECO:0000259" key="2">
    <source>
        <dbReference type="PROSITE" id="PS50805"/>
    </source>
</evidence>
<dbReference type="Pfam" id="PF01352">
    <property type="entry name" value="KRAB"/>
    <property type="match status" value="1"/>
</dbReference>
<sequence>MAMFQKINEARESPNMDLWIWQASFFWNVDVHPPGSSQPPCRWDFLNESLTFRDVFVDFTLEEWRCLDSAQKNLYRDVMLENYSHLVSVGQLVPKPDVVIRLGQGGEARTAEGETPTRNPPGGRGRRG</sequence>
<dbReference type="CTD" id="641339"/>
<dbReference type="InterPro" id="IPR001909">
    <property type="entry name" value="KRAB"/>
</dbReference>
<dbReference type="InterPro" id="IPR036051">
    <property type="entry name" value="KRAB_dom_sf"/>
</dbReference>
<keyword evidence="3" id="KW-1185">Reference proteome</keyword>
<dbReference type="AlphaFoldDB" id="A0A9W2UMD5"/>
<dbReference type="PANTHER" id="PTHR23232:SF98">
    <property type="entry name" value="KRAB DOMAIN-CONTAINING PROTEIN 4"/>
    <property type="match status" value="1"/>
</dbReference>
<feature type="domain" description="KRAB" evidence="2">
    <location>
        <begin position="50"/>
        <end position="121"/>
    </location>
</feature>
<evidence type="ECO:0000256" key="1">
    <source>
        <dbReference type="SAM" id="MobiDB-lite"/>
    </source>
</evidence>
<dbReference type="GeneID" id="109248154"/>
<gene>
    <name evidence="4" type="primary">ZNF674</name>
</gene>
<feature type="region of interest" description="Disordered" evidence="1">
    <location>
        <begin position="103"/>
        <end position="128"/>
    </location>
</feature>
<dbReference type="SUPFAM" id="SSF109640">
    <property type="entry name" value="KRAB domain (Kruppel-associated box)"/>
    <property type="match status" value="1"/>
</dbReference>
<dbReference type="CDD" id="cd07765">
    <property type="entry name" value="KRAB_A-box"/>
    <property type="match status" value="1"/>
</dbReference>
<accession>A0A9W2UMD5</accession>
<dbReference type="Gene3D" id="6.10.140.140">
    <property type="match status" value="1"/>
</dbReference>
<dbReference type="PROSITE" id="PS50805">
    <property type="entry name" value="KRAB"/>
    <property type="match status" value="1"/>
</dbReference>
<dbReference type="GO" id="GO:0006355">
    <property type="term" value="P:regulation of DNA-templated transcription"/>
    <property type="evidence" value="ECO:0007669"/>
    <property type="project" value="InterPro"/>
</dbReference>
<dbReference type="InterPro" id="IPR050169">
    <property type="entry name" value="Krueppel_C2H2_ZnF"/>
</dbReference>
<evidence type="ECO:0000313" key="4">
    <source>
        <dbReference type="RefSeq" id="XP_053747657.1"/>
    </source>
</evidence>
<reference evidence="4" key="1">
    <citation type="submission" date="2025-08" db="UniProtKB">
        <authorList>
            <consortium name="RefSeq"/>
        </authorList>
    </citation>
    <scope>IDENTIFICATION</scope>
    <source>
        <tissue evidence="4">Whole blood</tissue>
    </source>
</reference>